<dbReference type="PANTHER" id="PTHR37309:SF1">
    <property type="entry name" value="SLR0284 PROTEIN"/>
    <property type="match status" value="1"/>
</dbReference>
<protein>
    <submittedName>
        <fullName evidence="2">Phage holin family protein</fullName>
    </submittedName>
</protein>
<gene>
    <name evidence="2" type="ORF">DSM107014_12015</name>
</gene>
<reference evidence="2" key="1">
    <citation type="submission" date="2021-02" db="EMBL/GenBank/DDBJ databases">
        <title>Metagenome analyses of Stigonema ocellatum DSM 106950, Chlorogloea purpurea SAG 13.99 and Gomphosphaeria aponina DSM 107014.</title>
        <authorList>
            <person name="Marter P."/>
            <person name="Huang S."/>
        </authorList>
    </citation>
    <scope>NUCLEOTIDE SEQUENCE</scope>
    <source>
        <strain evidence="2">JP213</strain>
    </source>
</reference>
<feature type="transmembrane region" description="Helical" evidence="1">
    <location>
        <begin position="58"/>
        <end position="81"/>
    </location>
</feature>
<sequence length="119" mass="12746">MMQFLVTWLITAVSFIITDYLLPGISVDSFTAAAIAAIVLGLVNAIVKPLLIILTLPLTILTLGLFLLVVNAISFSLVGYFTPGVEINGFFNALFGSIILSFVSGFLNQIFESNSENNG</sequence>
<proteinExistence type="predicted"/>
<dbReference type="EMBL" id="JADQBC010000078">
    <property type="protein sequence ID" value="MBR8828604.1"/>
    <property type="molecule type" value="Genomic_DNA"/>
</dbReference>
<dbReference type="Pfam" id="PF04020">
    <property type="entry name" value="Phage_holin_4_2"/>
    <property type="match status" value="1"/>
</dbReference>
<evidence type="ECO:0000256" key="1">
    <source>
        <dbReference type="SAM" id="Phobius"/>
    </source>
</evidence>
<keyword evidence="1" id="KW-1133">Transmembrane helix</keyword>
<feature type="transmembrane region" description="Helical" evidence="1">
    <location>
        <begin position="87"/>
        <end position="107"/>
    </location>
</feature>
<dbReference type="PANTHER" id="PTHR37309">
    <property type="entry name" value="SLR0284 PROTEIN"/>
    <property type="match status" value="1"/>
</dbReference>
<keyword evidence="1" id="KW-0812">Transmembrane</keyword>
<keyword evidence="1" id="KW-0472">Membrane</keyword>
<comment type="caution">
    <text evidence="2">The sequence shown here is derived from an EMBL/GenBank/DDBJ whole genome shotgun (WGS) entry which is preliminary data.</text>
</comment>
<feature type="transmembrane region" description="Helical" evidence="1">
    <location>
        <begin position="30"/>
        <end position="51"/>
    </location>
</feature>
<dbReference type="Proteomes" id="UP000767446">
    <property type="component" value="Unassembled WGS sequence"/>
</dbReference>
<evidence type="ECO:0000313" key="3">
    <source>
        <dbReference type="Proteomes" id="UP000767446"/>
    </source>
</evidence>
<name>A0A941GRP4_9CHRO</name>
<evidence type="ECO:0000313" key="2">
    <source>
        <dbReference type="EMBL" id="MBR8828604.1"/>
    </source>
</evidence>
<organism evidence="2 3">
    <name type="scientific">Gomphosphaeria aponina SAG 52.96 = DSM 107014</name>
    <dbReference type="NCBI Taxonomy" id="1521640"/>
    <lineage>
        <taxon>Bacteria</taxon>
        <taxon>Bacillati</taxon>
        <taxon>Cyanobacteriota</taxon>
        <taxon>Cyanophyceae</taxon>
        <taxon>Oscillatoriophycideae</taxon>
        <taxon>Chroococcales</taxon>
        <taxon>Gomphosphaeriaceae</taxon>
        <taxon>Gomphosphaeria</taxon>
    </lineage>
</organism>
<dbReference type="AlphaFoldDB" id="A0A941GRP4"/>
<accession>A0A941GRP4</accession>
<dbReference type="InterPro" id="IPR007165">
    <property type="entry name" value="Phage_holin_4_2"/>
</dbReference>